<dbReference type="PANTHER" id="PTHR21576">
    <property type="entry name" value="UNCHARACTERIZED NODULIN-LIKE PROTEIN"/>
    <property type="match status" value="1"/>
</dbReference>
<keyword evidence="6 10" id="KW-1133">Transmembrane helix</keyword>
<evidence type="ECO:0000256" key="1">
    <source>
        <dbReference type="ARBA" id="ARBA00004128"/>
    </source>
</evidence>
<evidence type="ECO:0000313" key="12">
    <source>
        <dbReference type="Proteomes" id="UP001213681"/>
    </source>
</evidence>
<dbReference type="RefSeq" id="XP_056760242.1">
    <property type="nucleotide sequence ID" value="XM_056915488.1"/>
</dbReference>
<reference evidence="11" key="2">
    <citation type="journal article" date="2023" name="IMA Fungus">
        <title>Comparative genomic study of the Penicillium genus elucidates a diverse pangenome and 15 lateral gene transfer events.</title>
        <authorList>
            <person name="Petersen C."/>
            <person name="Sorensen T."/>
            <person name="Nielsen M.R."/>
            <person name="Sondergaard T.E."/>
            <person name="Sorensen J.L."/>
            <person name="Fitzpatrick D.A."/>
            <person name="Frisvad J.C."/>
            <person name="Nielsen K.L."/>
        </authorList>
    </citation>
    <scope>NUCLEOTIDE SEQUENCE</scope>
    <source>
        <strain evidence="11">IBT 16125</strain>
    </source>
</reference>
<feature type="transmembrane region" description="Helical" evidence="10">
    <location>
        <begin position="264"/>
        <end position="286"/>
    </location>
</feature>
<feature type="transmembrane region" description="Helical" evidence="10">
    <location>
        <begin position="225"/>
        <end position="244"/>
    </location>
</feature>
<comment type="similarity">
    <text evidence="2">Belongs to the major facilitator superfamily.</text>
</comment>
<dbReference type="Gene3D" id="1.20.1250.20">
    <property type="entry name" value="MFS general substrate transporter like domains"/>
    <property type="match status" value="1"/>
</dbReference>
<organism evidence="11 12">
    <name type="scientific">Penicillium daleae</name>
    <dbReference type="NCBI Taxonomy" id="63821"/>
    <lineage>
        <taxon>Eukaryota</taxon>
        <taxon>Fungi</taxon>
        <taxon>Dikarya</taxon>
        <taxon>Ascomycota</taxon>
        <taxon>Pezizomycotina</taxon>
        <taxon>Eurotiomycetes</taxon>
        <taxon>Eurotiomycetidae</taxon>
        <taxon>Eurotiales</taxon>
        <taxon>Aspergillaceae</taxon>
        <taxon>Penicillium</taxon>
    </lineage>
</organism>
<comment type="caution">
    <text evidence="11">The sequence shown here is derived from an EMBL/GenBank/DDBJ whole genome shotgun (WGS) entry which is preliminary data.</text>
</comment>
<evidence type="ECO:0000256" key="2">
    <source>
        <dbReference type="ARBA" id="ARBA00008335"/>
    </source>
</evidence>
<protein>
    <recommendedName>
        <fullName evidence="8">Probable transporter MCH1</fullName>
    </recommendedName>
</protein>
<feature type="transmembrane region" description="Helical" evidence="10">
    <location>
        <begin position="568"/>
        <end position="590"/>
    </location>
</feature>
<evidence type="ECO:0000256" key="3">
    <source>
        <dbReference type="ARBA" id="ARBA00022448"/>
    </source>
</evidence>
<feature type="region of interest" description="Disordered" evidence="9">
    <location>
        <begin position="337"/>
        <end position="362"/>
    </location>
</feature>
<comment type="subcellular location">
    <subcellularLocation>
        <location evidence="1">Vacuole membrane</location>
        <topology evidence="1">Multi-pass membrane protein</topology>
    </subcellularLocation>
</comment>
<feature type="compositionally biased region" description="Basic and acidic residues" evidence="9">
    <location>
        <begin position="10"/>
        <end position="19"/>
    </location>
</feature>
<feature type="transmembrane region" description="Helical" evidence="10">
    <location>
        <begin position="520"/>
        <end position="540"/>
    </location>
</feature>
<keyword evidence="3" id="KW-0813">Transport</keyword>
<dbReference type="AlphaFoldDB" id="A0AAD6BUM9"/>
<dbReference type="Pfam" id="PF07690">
    <property type="entry name" value="MFS_1"/>
    <property type="match status" value="1"/>
</dbReference>
<dbReference type="InterPro" id="IPR036259">
    <property type="entry name" value="MFS_trans_sf"/>
</dbReference>
<dbReference type="SUPFAM" id="SSF103473">
    <property type="entry name" value="MFS general substrate transporter"/>
    <property type="match status" value="1"/>
</dbReference>
<evidence type="ECO:0000256" key="4">
    <source>
        <dbReference type="ARBA" id="ARBA00022554"/>
    </source>
</evidence>
<sequence length="600" mass="65967">MPGSNSQTDHTIDKRDFDANRPLLASDQEGSNEEWNPELVQSRPRSHYSRRSGDSRRGAGSDDGLLSDVVEGIVERDRRKMHKEVVRVISFAWGVVTCLGAGSITAFSLYGHLLLTRLRYTQLQVNAVSIAAEIAMYLLVPLFGYLCDRYSPSPLALFSGLLFGLGYMLAALAYRSGPPVDAGGSGWPFWVMIVAFIAIGMGTSCMYLAAVATCAKNYGRGKHKGIMLAIPIAAFGLSGMWQSQLGTYVLYEKNADGSRGDVDVFRYFMFLSILLLVIGIIGTFALRIVDGGEEKYIDETVEELERSGLLEESEFFRPRHEVRAAVEYGTFAGDDDERSITLSEEEREQQRREKEREEEERRKKNWLLNYETRVFLQDPTMWWLAAGFFLVTGPGESYINNLGTIIPTLTPPSYEADASPPAGLPSTHVTTVALTSTIARLLTGSLSDFFAPPATHLFPPIPEGAPFLLSLGYLILSTPIPQQEPPIFHLTTALVGFGYGSAFSLTPIIISVVWGVENFATNWGIVAMMPALGAALWGVVYSRAYQNAIDDGAGFGSPDGECHGWRCYGLWAVGCTASVWVAIVVWAAAWRGWKRKGVVV</sequence>
<proteinExistence type="inferred from homology"/>
<feature type="transmembrane region" description="Helical" evidence="10">
    <location>
        <begin position="85"/>
        <end position="111"/>
    </location>
</feature>
<feature type="compositionally biased region" description="Acidic residues" evidence="9">
    <location>
        <begin position="337"/>
        <end position="347"/>
    </location>
</feature>
<name>A0AAD6BUM9_9EURO</name>
<feature type="transmembrane region" description="Helical" evidence="10">
    <location>
        <begin position="155"/>
        <end position="175"/>
    </location>
</feature>
<keyword evidence="4" id="KW-0926">Vacuole</keyword>
<gene>
    <name evidence="11" type="ORF">N7458_012106</name>
</gene>
<keyword evidence="5 10" id="KW-0812">Transmembrane</keyword>
<dbReference type="PANTHER" id="PTHR21576:SF45">
    <property type="entry name" value="TRANSPORTER MCH1-RELATED"/>
    <property type="match status" value="1"/>
</dbReference>
<evidence type="ECO:0000256" key="8">
    <source>
        <dbReference type="ARBA" id="ARBA00039330"/>
    </source>
</evidence>
<dbReference type="EMBL" id="JAPVEA010000009">
    <property type="protein sequence ID" value="KAJ5432950.1"/>
    <property type="molecule type" value="Genomic_DNA"/>
</dbReference>
<feature type="transmembrane region" description="Helical" evidence="10">
    <location>
        <begin position="187"/>
        <end position="213"/>
    </location>
</feature>
<evidence type="ECO:0000256" key="10">
    <source>
        <dbReference type="SAM" id="Phobius"/>
    </source>
</evidence>
<dbReference type="CDD" id="cd17354">
    <property type="entry name" value="MFS_Mch1p_like"/>
    <property type="match status" value="1"/>
</dbReference>
<dbReference type="Proteomes" id="UP001213681">
    <property type="component" value="Unassembled WGS sequence"/>
</dbReference>
<feature type="region of interest" description="Disordered" evidence="9">
    <location>
        <begin position="1"/>
        <end position="63"/>
    </location>
</feature>
<dbReference type="GeneID" id="81605731"/>
<accession>A0AAD6BUM9</accession>
<keyword evidence="7 10" id="KW-0472">Membrane</keyword>
<feature type="transmembrane region" description="Helical" evidence="10">
    <location>
        <begin position="487"/>
        <end position="514"/>
    </location>
</feature>
<reference evidence="11" key="1">
    <citation type="submission" date="2022-12" db="EMBL/GenBank/DDBJ databases">
        <authorList>
            <person name="Petersen C."/>
        </authorList>
    </citation>
    <scope>NUCLEOTIDE SEQUENCE</scope>
    <source>
        <strain evidence="11">IBT 16125</strain>
    </source>
</reference>
<feature type="compositionally biased region" description="Basic and acidic residues" evidence="9">
    <location>
        <begin position="348"/>
        <end position="362"/>
    </location>
</feature>
<keyword evidence="12" id="KW-1185">Reference proteome</keyword>
<feature type="transmembrane region" description="Helical" evidence="10">
    <location>
        <begin position="123"/>
        <end position="143"/>
    </location>
</feature>
<dbReference type="GO" id="GO:0000329">
    <property type="term" value="C:fungal-type vacuole membrane"/>
    <property type="evidence" value="ECO:0007669"/>
    <property type="project" value="TreeGrafter"/>
</dbReference>
<evidence type="ECO:0000256" key="5">
    <source>
        <dbReference type="ARBA" id="ARBA00022692"/>
    </source>
</evidence>
<dbReference type="InterPro" id="IPR011701">
    <property type="entry name" value="MFS"/>
</dbReference>
<evidence type="ECO:0000256" key="6">
    <source>
        <dbReference type="ARBA" id="ARBA00022989"/>
    </source>
</evidence>
<evidence type="ECO:0000256" key="9">
    <source>
        <dbReference type="SAM" id="MobiDB-lite"/>
    </source>
</evidence>
<evidence type="ECO:0000256" key="7">
    <source>
        <dbReference type="ARBA" id="ARBA00023136"/>
    </source>
</evidence>
<feature type="compositionally biased region" description="Basic and acidic residues" evidence="9">
    <location>
        <begin position="51"/>
        <end position="60"/>
    </location>
</feature>
<dbReference type="GO" id="GO:0022857">
    <property type="term" value="F:transmembrane transporter activity"/>
    <property type="evidence" value="ECO:0007669"/>
    <property type="project" value="InterPro"/>
</dbReference>
<evidence type="ECO:0000313" key="11">
    <source>
        <dbReference type="EMBL" id="KAJ5432950.1"/>
    </source>
</evidence>